<dbReference type="KEGG" id="osn:115209536"/>
<dbReference type="GO" id="GO:0031012">
    <property type="term" value="C:extracellular matrix"/>
    <property type="evidence" value="ECO:0007669"/>
    <property type="project" value="TreeGrafter"/>
</dbReference>
<protein>
    <submittedName>
        <fullName evidence="2">Uncharacterized protein LOC115209536</fullName>
    </submittedName>
</protein>
<dbReference type="GO" id="GO:0061343">
    <property type="term" value="P:cell adhesion involved in heart morphogenesis"/>
    <property type="evidence" value="ECO:0007669"/>
    <property type="project" value="TreeGrafter"/>
</dbReference>
<keyword evidence="1" id="KW-1185">Reference proteome</keyword>
<dbReference type="GO" id="GO:0007508">
    <property type="term" value="P:larval heart development"/>
    <property type="evidence" value="ECO:0007669"/>
    <property type="project" value="TreeGrafter"/>
</dbReference>
<dbReference type="Proteomes" id="UP000515154">
    <property type="component" value="Linkage group LG3"/>
</dbReference>
<organism evidence="1 2">
    <name type="scientific">Octopus sinensis</name>
    <name type="common">East Asian common octopus</name>
    <dbReference type="NCBI Taxonomy" id="2607531"/>
    <lineage>
        <taxon>Eukaryota</taxon>
        <taxon>Metazoa</taxon>
        <taxon>Spiralia</taxon>
        <taxon>Lophotrochozoa</taxon>
        <taxon>Mollusca</taxon>
        <taxon>Cephalopoda</taxon>
        <taxon>Coleoidea</taxon>
        <taxon>Octopodiformes</taxon>
        <taxon>Octopoda</taxon>
        <taxon>Incirrata</taxon>
        <taxon>Octopodidae</taxon>
        <taxon>Octopus</taxon>
    </lineage>
</organism>
<evidence type="ECO:0000313" key="1">
    <source>
        <dbReference type="Proteomes" id="UP000515154"/>
    </source>
</evidence>
<accession>A0A6P7S6D4</accession>
<gene>
    <name evidence="2" type="primary">LOC115209536</name>
</gene>
<name>A0A6P7S6D4_9MOLL</name>
<reference evidence="2" key="1">
    <citation type="submission" date="2025-08" db="UniProtKB">
        <authorList>
            <consortium name="RefSeq"/>
        </authorList>
    </citation>
    <scope>IDENTIFICATION</scope>
</reference>
<dbReference type="RefSeq" id="XP_029633829.1">
    <property type="nucleotide sequence ID" value="XM_029777969.1"/>
</dbReference>
<dbReference type="PANTHER" id="PTHR33395">
    <property type="entry name" value="TRANSCRIPTASE, PUTATIVE-RELATED-RELATED"/>
    <property type="match status" value="1"/>
</dbReference>
<dbReference type="AlphaFoldDB" id="A0A6P7S6D4"/>
<evidence type="ECO:0000313" key="2">
    <source>
        <dbReference type="RefSeq" id="XP_029633829.1"/>
    </source>
</evidence>
<sequence length="257" mass="28927">MHLIPNITDAEVHIPGYAVFHTDRRERSHSVVAMYIREDVTPLVLLSLSNSKQPQYNIVGQWNGSLTTDPEGISEVLSKQFKSVFTPCPLDTCRLKNPAEFFNIAALKWEGPIIDYINIEETDITASIDEISSSSVTGSNGFPAILLNLCKQALMKPLQILFQSFLANGKLPKKLKEGIICPIHKGGSRAEAQNYRPISLASHISKVMECTIRKKVIMFLEENDLLNNTQHGFHPERTCFTQLQQHYDGVLKQQLDH</sequence>
<dbReference type="PANTHER" id="PTHR33395:SF22">
    <property type="entry name" value="REVERSE TRANSCRIPTASE DOMAIN-CONTAINING PROTEIN"/>
    <property type="match status" value="1"/>
</dbReference>
<proteinExistence type="predicted"/>